<feature type="domain" description="HTH myb-type" evidence="5">
    <location>
        <begin position="157"/>
        <end position="211"/>
    </location>
</feature>
<dbReference type="InterPro" id="IPR037518">
    <property type="entry name" value="MPN"/>
</dbReference>
<name>A0A9W4SRK3_9GLOM</name>
<protein>
    <submittedName>
        <fullName evidence="6">4904_t:CDS:1</fullName>
    </submittedName>
</protein>
<dbReference type="PANTHER" id="PTHR10410">
    <property type="entry name" value="EUKARYOTIC TRANSLATION INITIATION FACTOR 3 -RELATED"/>
    <property type="match status" value="1"/>
</dbReference>
<dbReference type="InterPro" id="IPR001005">
    <property type="entry name" value="SANT/Myb"/>
</dbReference>
<keyword evidence="7" id="KW-1185">Reference proteome</keyword>
<dbReference type="PROSITE" id="PS50249">
    <property type="entry name" value="MPN"/>
    <property type="match status" value="1"/>
</dbReference>
<accession>A0A9W4SRK3</accession>
<dbReference type="Gene3D" id="3.40.140.10">
    <property type="entry name" value="Cytidine Deaminase, domain 2"/>
    <property type="match status" value="1"/>
</dbReference>
<evidence type="ECO:0000259" key="5">
    <source>
        <dbReference type="PROSITE" id="PS51294"/>
    </source>
</evidence>
<dbReference type="Gene3D" id="1.10.10.60">
    <property type="entry name" value="Homeodomain-like"/>
    <property type="match status" value="1"/>
</dbReference>
<dbReference type="AlphaFoldDB" id="A0A9W4SRK3"/>
<feature type="domain" description="SANT" evidence="4">
    <location>
        <begin position="166"/>
        <end position="211"/>
    </location>
</feature>
<feature type="domain" description="MPN" evidence="3">
    <location>
        <begin position="422"/>
        <end position="560"/>
    </location>
</feature>
<dbReference type="Proteomes" id="UP001153678">
    <property type="component" value="Unassembled WGS sequence"/>
</dbReference>
<dbReference type="InterPro" id="IPR000555">
    <property type="entry name" value="JAMM/MPN+_dom"/>
</dbReference>
<feature type="compositionally biased region" description="Polar residues" evidence="1">
    <location>
        <begin position="79"/>
        <end position="88"/>
    </location>
</feature>
<dbReference type="Pfam" id="PF00249">
    <property type="entry name" value="Myb_DNA-binding"/>
    <property type="match status" value="1"/>
</dbReference>
<dbReference type="Pfam" id="PF01398">
    <property type="entry name" value="JAB"/>
    <property type="match status" value="1"/>
</dbReference>
<evidence type="ECO:0000259" key="3">
    <source>
        <dbReference type="PROSITE" id="PS50249"/>
    </source>
</evidence>
<organism evidence="6 7">
    <name type="scientific">Funneliformis geosporum</name>
    <dbReference type="NCBI Taxonomy" id="1117311"/>
    <lineage>
        <taxon>Eukaryota</taxon>
        <taxon>Fungi</taxon>
        <taxon>Fungi incertae sedis</taxon>
        <taxon>Mucoromycota</taxon>
        <taxon>Glomeromycotina</taxon>
        <taxon>Glomeromycetes</taxon>
        <taxon>Glomerales</taxon>
        <taxon>Glomeraceae</taxon>
        <taxon>Funneliformis</taxon>
    </lineage>
</organism>
<dbReference type="PROSITE" id="PS50090">
    <property type="entry name" value="MYB_LIKE"/>
    <property type="match status" value="1"/>
</dbReference>
<evidence type="ECO:0000313" key="7">
    <source>
        <dbReference type="Proteomes" id="UP001153678"/>
    </source>
</evidence>
<dbReference type="OrthoDB" id="118550at2759"/>
<feature type="domain" description="Myb-like" evidence="2">
    <location>
        <begin position="157"/>
        <end position="207"/>
    </location>
</feature>
<gene>
    <name evidence="6" type="ORF">FWILDA_LOCUS8366</name>
</gene>
<feature type="region of interest" description="Disordered" evidence="1">
    <location>
        <begin position="1"/>
        <end position="41"/>
    </location>
</feature>
<dbReference type="SUPFAM" id="SSF102712">
    <property type="entry name" value="JAB1/MPN domain"/>
    <property type="match status" value="1"/>
</dbReference>
<proteinExistence type="predicted"/>
<dbReference type="PROSITE" id="PS51293">
    <property type="entry name" value="SANT"/>
    <property type="match status" value="1"/>
</dbReference>
<dbReference type="SMART" id="SM00717">
    <property type="entry name" value="SANT"/>
    <property type="match status" value="1"/>
</dbReference>
<evidence type="ECO:0000256" key="1">
    <source>
        <dbReference type="SAM" id="MobiDB-lite"/>
    </source>
</evidence>
<dbReference type="CDD" id="cd00167">
    <property type="entry name" value="SANT"/>
    <property type="match status" value="1"/>
</dbReference>
<feature type="region of interest" description="Disordered" evidence="1">
    <location>
        <begin position="65"/>
        <end position="105"/>
    </location>
</feature>
<comment type="caution">
    <text evidence="6">The sequence shown here is derived from an EMBL/GenBank/DDBJ whole genome shotgun (WGS) entry which is preliminary data.</text>
</comment>
<dbReference type="InterPro" id="IPR017884">
    <property type="entry name" value="SANT_dom"/>
</dbReference>
<feature type="compositionally biased region" description="Basic and acidic residues" evidence="1">
    <location>
        <begin position="8"/>
        <end position="17"/>
    </location>
</feature>
<dbReference type="SMART" id="SM00232">
    <property type="entry name" value="JAB_MPN"/>
    <property type="match status" value="1"/>
</dbReference>
<evidence type="ECO:0000259" key="2">
    <source>
        <dbReference type="PROSITE" id="PS50090"/>
    </source>
</evidence>
<dbReference type="SUPFAM" id="SSF46689">
    <property type="entry name" value="Homeodomain-like"/>
    <property type="match status" value="1"/>
</dbReference>
<dbReference type="GO" id="GO:0008237">
    <property type="term" value="F:metallopeptidase activity"/>
    <property type="evidence" value="ECO:0007669"/>
    <property type="project" value="InterPro"/>
</dbReference>
<dbReference type="EMBL" id="CAMKVN010001775">
    <property type="protein sequence ID" value="CAI2177999.1"/>
    <property type="molecule type" value="Genomic_DNA"/>
</dbReference>
<reference evidence="6" key="1">
    <citation type="submission" date="2022-08" db="EMBL/GenBank/DDBJ databases">
        <authorList>
            <person name="Kallberg Y."/>
            <person name="Tangrot J."/>
            <person name="Rosling A."/>
        </authorList>
    </citation>
    <scope>NUCLEOTIDE SEQUENCE</scope>
    <source>
        <strain evidence="6">Wild A</strain>
    </source>
</reference>
<evidence type="ECO:0000259" key="4">
    <source>
        <dbReference type="PROSITE" id="PS51293"/>
    </source>
</evidence>
<dbReference type="InterPro" id="IPR009057">
    <property type="entry name" value="Homeodomain-like_sf"/>
</dbReference>
<evidence type="ECO:0000313" key="6">
    <source>
        <dbReference type="EMBL" id="CAI2177999.1"/>
    </source>
</evidence>
<sequence length="692" mass="79208">MPPKTKPRPSDEIEPASKKQRKSSSPEPPSSVLTQQQEEEMSSAYIAHLLAQEGYDEHPYYSQYHRTKGRKRKNDTYRKTQQQNNVSPSDDLLDHPNNGSLAINDSVHPYMSENIQNIPSNEKDGERNNDFQESEINGEIKHSIPAKKQKKTPKTILPGMNIGAYSDNEESLFLSGLELYGRDWKKLAEHIGTRDTNSIRSHAQKHFIKLFRDGILLPLKVQESGKGYTLSGKELDPNSAAARPYLMRNPPQENRETVNKFENKSDTSPFKTSNHELDDNLQSDTINNITQLGLQHFNDEEKETSCLIVKEEQSKIKVSDQVEEHKSTQENENHQIITAEEKRNRGRPRTSPKITQDTTKDHFNQLYGADGRTEYAKARLRGDRKQLSNTHEENADPLTMIKCDPFFGAPNSNIAGCQPFSMIVESNVLVAMDFHAHLMNTEVIGFLAGYWIPEKKELIVKATFPCRSLQTGENYVNVEMDPTSALEVQQTITDRDMQVVGWYHSHPIFQPDPSIVDLENQNNYQKLFRDEKFNEEPFVGAIVGPYDPKLPGSLSVINWFYVSNSVKSVDEMGQAKQLAFELVNNSAISNVVADEIVKQYRASNDRVDFKEYWRKETKETKLEKLIKSLAKRMPWLNVSGNCDNDEEQHIEETNYEMEVDSLKVNEKVCEITSKQVTGDHFLERVQKLLKAW</sequence>
<dbReference type="InterPro" id="IPR017930">
    <property type="entry name" value="Myb_dom"/>
</dbReference>
<dbReference type="InterPro" id="IPR050242">
    <property type="entry name" value="JAMM_MPN+_peptidase_M67A"/>
</dbReference>
<dbReference type="PROSITE" id="PS51294">
    <property type="entry name" value="HTH_MYB"/>
    <property type="match status" value="1"/>
</dbReference>